<reference evidence="4 5" key="1">
    <citation type="submission" date="2016-10" db="EMBL/GenBank/DDBJ databases">
        <authorList>
            <person name="de Groot N.N."/>
        </authorList>
    </citation>
    <scope>NUCLEOTIDE SEQUENCE [LARGE SCALE GENOMIC DNA]</scope>
    <source>
        <strain evidence="4 5">DSM 29619</strain>
    </source>
</reference>
<organism evidence="4 5">
    <name type="scientific">Pseudooceanicola nitratireducens</name>
    <dbReference type="NCBI Taxonomy" id="517719"/>
    <lineage>
        <taxon>Bacteria</taxon>
        <taxon>Pseudomonadati</taxon>
        <taxon>Pseudomonadota</taxon>
        <taxon>Alphaproteobacteria</taxon>
        <taxon>Rhodobacterales</taxon>
        <taxon>Paracoccaceae</taxon>
        <taxon>Pseudooceanicola</taxon>
    </lineage>
</organism>
<keyword evidence="5" id="KW-1185">Reference proteome</keyword>
<evidence type="ECO:0000313" key="4">
    <source>
        <dbReference type="EMBL" id="SFC94731.1"/>
    </source>
</evidence>
<dbReference type="OrthoDB" id="9795085at2"/>
<dbReference type="STRING" id="517719.SAMN05421762_2872"/>
<evidence type="ECO:0000259" key="3">
    <source>
        <dbReference type="Pfam" id="PF05175"/>
    </source>
</evidence>
<evidence type="ECO:0000256" key="2">
    <source>
        <dbReference type="ARBA" id="ARBA00022691"/>
    </source>
</evidence>
<evidence type="ECO:0000313" key="5">
    <source>
        <dbReference type="Proteomes" id="UP000231644"/>
    </source>
</evidence>
<dbReference type="InterPro" id="IPR029063">
    <property type="entry name" value="SAM-dependent_MTases_sf"/>
</dbReference>
<keyword evidence="1 4" id="KW-0489">Methyltransferase</keyword>
<dbReference type="Pfam" id="PF05175">
    <property type="entry name" value="MTS"/>
    <property type="match status" value="1"/>
</dbReference>
<keyword evidence="4" id="KW-0808">Transferase</keyword>
<sequence>MQDQPLEVLSRTVLLRPGVDLTMRLPARSAPAITDLGCGSGLLGPVLRARFPKARITGVDAGAAALQEAWKTGSYDALEEQSPRDWTPQTAPDILILNDPGWLGPDWLDPEAAALIPLFERLAPGGVLAVQMANQSHAPSHRLWLDLAAVHFADRLPKDAMPASPDPAALYDLLEPLGTLGLWETEYYHRLPLDGPGHPVRHLTLSAARTVLAALTKDEQKTLIAHYDEAMRSIYPPRGEGAVPHLLYAQKHLFFTLTRPA</sequence>
<dbReference type="InterPro" id="IPR023149">
    <property type="entry name" value="Trans_acon_MeTrfase_C"/>
</dbReference>
<gene>
    <name evidence="4" type="ORF">SAMN05421762_2872</name>
</gene>
<dbReference type="SUPFAM" id="SSF53335">
    <property type="entry name" value="S-adenosyl-L-methionine-dependent methyltransferases"/>
    <property type="match status" value="1"/>
</dbReference>
<dbReference type="AlphaFoldDB" id="A0A1I1NAM3"/>
<proteinExistence type="predicted"/>
<dbReference type="Proteomes" id="UP000231644">
    <property type="component" value="Unassembled WGS sequence"/>
</dbReference>
<dbReference type="InterPro" id="IPR007848">
    <property type="entry name" value="Small_mtfrase_dom"/>
</dbReference>
<keyword evidence="2" id="KW-0949">S-adenosyl-L-methionine</keyword>
<accession>A0A1I1NAM3</accession>
<dbReference type="GO" id="GO:0030798">
    <property type="term" value="F:trans-aconitate 2-methyltransferase activity"/>
    <property type="evidence" value="ECO:0007669"/>
    <property type="project" value="InterPro"/>
</dbReference>
<dbReference type="GO" id="GO:0032259">
    <property type="term" value="P:methylation"/>
    <property type="evidence" value="ECO:0007669"/>
    <property type="project" value="UniProtKB-KW"/>
</dbReference>
<dbReference type="RefSeq" id="WP_093446679.1">
    <property type="nucleotide sequence ID" value="NZ_FNZG01000001.1"/>
</dbReference>
<feature type="domain" description="Methyltransferase small" evidence="3">
    <location>
        <begin position="23"/>
        <end position="79"/>
    </location>
</feature>
<protein>
    <submittedName>
        <fullName evidence="4">Trans-aconitate 2-methyltransferase</fullName>
    </submittedName>
</protein>
<dbReference type="Gene3D" id="3.40.50.150">
    <property type="entry name" value="Vaccinia Virus protein VP39"/>
    <property type="match status" value="1"/>
</dbReference>
<dbReference type="Gene3D" id="1.10.150.290">
    <property type="entry name" value="S-adenosyl-L-methionine-dependent methyltransferases"/>
    <property type="match status" value="1"/>
</dbReference>
<dbReference type="EMBL" id="FOLX01000001">
    <property type="protein sequence ID" value="SFC94731.1"/>
    <property type="molecule type" value="Genomic_DNA"/>
</dbReference>
<evidence type="ECO:0000256" key="1">
    <source>
        <dbReference type="ARBA" id="ARBA00022603"/>
    </source>
</evidence>
<dbReference type="CDD" id="cd02440">
    <property type="entry name" value="AdoMet_MTases"/>
    <property type="match status" value="1"/>
</dbReference>
<name>A0A1I1NAM3_9RHOB</name>